<feature type="compositionally biased region" description="Low complexity" evidence="1">
    <location>
        <begin position="560"/>
        <end position="576"/>
    </location>
</feature>
<keyword evidence="3" id="KW-0732">Signal</keyword>
<dbReference type="GO" id="GO:0005509">
    <property type="term" value="F:calcium ion binding"/>
    <property type="evidence" value="ECO:0007669"/>
    <property type="project" value="InterPro"/>
</dbReference>
<gene>
    <name evidence="5" type="ORF">SISNIDRAFT_498240</name>
</gene>
<feature type="compositionally biased region" description="Polar residues" evidence="1">
    <location>
        <begin position="759"/>
        <end position="771"/>
    </location>
</feature>
<name>A0A164NRL4_9AGAM</name>
<feature type="compositionally biased region" description="Low complexity" evidence="1">
    <location>
        <begin position="772"/>
        <end position="792"/>
    </location>
</feature>
<dbReference type="Proteomes" id="UP000076722">
    <property type="component" value="Unassembled WGS sequence"/>
</dbReference>
<evidence type="ECO:0000313" key="6">
    <source>
        <dbReference type="Proteomes" id="UP000076722"/>
    </source>
</evidence>
<accession>A0A164NRL4</accession>
<reference evidence="5 6" key="1">
    <citation type="journal article" date="2016" name="Mol. Biol. Evol.">
        <title>Comparative Genomics of Early-Diverging Mushroom-Forming Fungi Provides Insights into the Origins of Lignocellulose Decay Capabilities.</title>
        <authorList>
            <person name="Nagy L.G."/>
            <person name="Riley R."/>
            <person name="Tritt A."/>
            <person name="Adam C."/>
            <person name="Daum C."/>
            <person name="Floudas D."/>
            <person name="Sun H."/>
            <person name="Yadav J.S."/>
            <person name="Pangilinan J."/>
            <person name="Larsson K.H."/>
            <person name="Matsuura K."/>
            <person name="Barry K."/>
            <person name="Labutti K."/>
            <person name="Kuo R."/>
            <person name="Ohm R.A."/>
            <person name="Bhattacharya S.S."/>
            <person name="Shirouzu T."/>
            <person name="Yoshinaga Y."/>
            <person name="Martin F.M."/>
            <person name="Grigoriev I.V."/>
            <person name="Hibbett D.S."/>
        </authorList>
    </citation>
    <scope>NUCLEOTIDE SEQUENCE [LARGE SCALE GENOMIC DNA]</scope>
    <source>
        <strain evidence="5 6">HHB9708</strain>
    </source>
</reference>
<dbReference type="Gene3D" id="2.60.40.10">
    <property type="entry name" value="Immunoglobulins"/>
    <property type="match status" value="2"/>
</dbReference>
<dbReference type="EMBL" id="KV419442">
    <property type="protein sequence ID" value="KZS87970.1"/>
    <property type="molecule type" value="Genomic_DNA"/>
</dbReference>
<dbReference type="InterPro" id="IPR006644">
    <property type="entry name" value="Cadg"/>
</dbReference>
<protein>
    <recommendedName>
        <fullName evidence="4">Dystroglycan-type cadherin-like domain-containing protein</fullName>
    </recommendedName>
</protein>
<evidence type="ECO:0000256" key="1">
    <source>
        <dbReference type="SAM" id="MobiDB-lite"/>
    </source>
</evidence>
<feature type="compositionally biased region" description="Low complexity" evidence="1">
    <location>
        <begin position="588"/>
        <end position="598"/>
    </location>
</feature>
<feature type="transmembrane region" description="Helical" evidence="2">
    <location>
        <begin position="431"/>
        <end position="452"/>
    </location>
</feature>
<organism evidence="5 6">
    <name type="scientific">Sistotremastrum niveocremeum HHB9708</name>
    <dbReference type="NCBI Taxonomy" id="1314777"/>
    <lineage>
        <taxon>Eukaryota</taxon>
        <taxon>Fungi</taxon>
        <taxon>Dikarya</taxon>
        <taxon>Basidiomycota</taxon>
        <taxon>Agaricomycotina</taxon>
        <taxon>Agaricomycetes</taxon>
        <taxon>Sistotremastrales</taxon>
        <taxon>Sistotremastraceae</taxon>
        <taxon>Sertulicium</taxon>
        <taxon>Sertulicium niveocremeum</taxon>
    </lineage>
</organism>
<evidence type="ECO:0000256" key="2">
    <source>
        <dbReference type="SAM" id="Phobius"/>
    </source>
</evidence>
<dbReference type="STRING" id="1314777.A0A164NRL4"/>
<proteinExistence type="predicted"/>
<keyword evidence="6" id="KW-1185">Reference proteome</keyword>
<dbReference type="InterPro" id="IPR013783">
    <property type="entry name" value="Ig-like_fold"/>
</dbReference>
<keyword evidence="2" id="KW-0472">Membrane</keyword>
<dbReference type="SMART" id="SM00736">
    <property type="entry name" value="CADG"/>
    <property type="match status" value="1"/>
</dbReference>
<keyword evidence="2" id="KW-1133">Transmembrane helix</keyword>
<dbReference type="InterPro" id="IPR015919">
    <property type="entry name" value="Cadherin-like_sf"/>
</dbReference>
<feature type="region of interest" description="Disordered" evidence="1">
    <location>
        <begin position="725"/>
        <end position="798"/>
    </location>
</feature>
<dbReference type="AlphaFoldDB" id="A0A164NRL4"/>
<feature type="signal peptide" evidence="3">
    <location>
        <begin position="1"/>
        <end position="17"/>
    </location>
</feature>
<feature type="chain" id="PRO_5007852147" description="Dystroglycan-type cadherin-like domain-containing protein" evidence="3">
    <location>
        <begin position="18"/>
        <end position="975"/>
    </location>
</feature>
<dbReference type="GO" id="GO:0016020">
    <property type="term" value="C:membrane"/>
    <property type="evidence" value="ECO:0007669"/>
    <property type="project" value="InterPro"/>
</dbReference>
<evidence type="ECO:0000259" key="4">
    <source>
        <dbReference type="SMART" id="SM00736"/>
    </source>
</evidence>
<dbReference type="SUPFAM" id="SSF49313">
    <property type="entry name" value="Cadherin-like"/>
    <property type="match status" value="3"/>
</dbReference>
<evidence type="ECO:0000256" key="3">
    <source>
        <dbReference type="SAM" id="SignalP"/>
    </source>
</evidence>
<evidence type="ECO:0000313" key="5">
    <source>
        <dbReference type="EMBL" id="KZS87970.1"/>
    </source>
</evidence>
<feature type="region of interest" description="Disordered" evidence="1">
    <location>
        <begin position="541"/>
        <end position="645"/>
    </location>
</feature>
<dbReference type="OrthoDB" id="414243at2759"/>
<sequence length="975" mass="104613">MIRYIILSLIIAGPVLASLSLIQPLQSQLPLVARVNASYSWSFQSPFSSSKAITYSCSDLPSWISFDNVSLTLSGTPTEDDIGSPSLTFSASDGSSTAKDYLTLSITDDPQPVSNYTLAAQFVAGNQALGSVYTLSPYSALQTDIPVIRIPPHWSFSIGVDFRTFVSPAGKNIFYASSSLPEWAKFDPEQITFSGVTPPNSTNTNLNITVYGSDEQGYQAVSQQFLIVVNAHELSLRSPITPRNVTAGNDVNTTIGLENFEIDGQPLNSTPQATIDTSAYPWLASSGLSLSGTAPNSSTNITLPLTISVPAINQTLNTTVTLDILPSLFTQSILPALSVQPGASVDISLGDYLTSNNVNVTIVDAPWLSFNAQTLTLSGTAPSSVNSSVTILVHALSSHVVSEAVLPLSLESSSSSNANTTIKVKKKSSAVTVAAVVGAIGSAIFVLCILMFCRSKCAARTDDGGTYVVGEDGNGYWREKGALDYGGEKYLDEPDFEEVYLGGQNPETGSQERLTSPPMEAIYSNERKLSKAEFFSKLKNSFGRRGGKKRPVISRPVHMSLPPSGRSGSSAGSYDSNDAPGAVYEQESSSASSHSSGSDIPRETPVQRPDFAPVVRRPPPVMQTRSDPVRAHARTPSVESNSSFTGEVVRARSMSIGMSEGTPRLVEFKKERRPTKDLSESKIYTGERKVSQKGVISSGRAVAPRMADVGDRTLHDASFRDEMHYVSSSSNVPRGPADSSPTPSAIFFDGPPTMPPKASLSNSSKINAGTGSSRSGDLSQSSSSENSAGEASVLIGSRQRIPTPLSILEQKGIHTHKDRHRQSSRPTTTTTIRTVKTTARKPSPTYSTSSQLADATSMPVSATFRIRRNEFFTILAPFPLPPSTEIQAALADGRELPDWLKFDPKGPNGEFWGILIPDAKVNSRKEKDWIVVVECQGVEFIEQRHLPVTGFRLRAPFSPPGIPKCAASKLRFPML</sequence>
<feature type="domain" description="Dystroglycan-type cadherin-like" evidence="4">
    <location>
        <begin position="20"/>
        <end position="113"/>
    </location>
</feature>
<keyword evidence="2" id="KW-0812">Transmembrane</keyword>
<dbReference type="Pfam" id="PF05345">
    <property type="entry name" value="He_PIG"/>
    <property type="match status" value="2"/>
</dbReference>